<proteinExistence type="predicted"/>
<evidence type="ECO:0000313" key="1">
    <source>
        <dbReference type="EMBL" id="AKB35010.1"/>
    </source>
</evidence>
<dbReference type="AlphaFoldDB" id="A0A0E3PJZ4"/>
<name>A0A0E3PJZ4_9EURY</name>
<gene>
    <name evidence="1" type="ORF">MSSAC_0420</name>
</gene>
<accession>A0A0E3PJZ4</accession>
<sequence length="354" mass="41008">MKFKLIFFFMLILILLAGIFEIEALKQDISTENAQIANETSEQLEYIKNLQAESDRILTGDPDVQDLLDEKTHFRAYEITHNESLVEVIYIVGFHPEKSRYSKGFRMVDGLVYRFYIDMNSKKVSIKEDETHEDFDPDSGLVISDYIHEEVDGISLDSSISMNTYPGGWLETCWFYQFKIEGHENISLAPESTKKPEMKYQLEVKKVTDVGYKNFYLGMLLSGDKGADVLSGNDSIPSKYWKEMRNRETHTLTISSPKKRSNSIDYFYRWDIRSNVNQTIVFDIDLIIDGLGNTAKPEELHGWRIIMNTPPYVTDLSEADMMELGIWSSYYGNYYPISTIIVKKGEWLENNSRV</sequence>
<dbReference type="PATRIC" id="fig|1434118.4.peg.542"/>
<dbReference type="HOGENOM" id="CLU_067020_0_0_2"/>
<dbReference type="KEGG" id="msj:MSSAC_0420"/>
<evidence type="ECO:0000313" key="2">
    <source>
        <dbReference type="Proteomes" id="UP000033123"/>
    </source>
</evidence>
<organism evidence="1 2">
    <name type="scientific">Methanosarcina siciliae C2J</name>
    <dbReference type="NCBI Taxonomy" id="1434118"/>
    <lineage>
        <taxon>Archaea</taxon>
        <taxon>Methanobacteriati</taxon>
        <taxon>Methanobacteriota</taxon>
        <taxon>Stenosarchaea group</taxon>
        <taxon>Methanomicrobia</taxon>
        <taxon>Methanosarcinales</taxon>
        <taxon>Methanosarcinaceae</taxon>
        <taxon>Methanosarcina</taxon>
    </lineage>
</organism>
<dbReference type="Proteomes" id="UP000033123">
    <property type="component" value="Chromosome"/>
</dbReference>
<dbReference type="EMBL" id="CP009508">
    <property type="protein sequence ID" value="AKB35010.1"/>
    <property type="molecule type" value="Genomic_DNA"/>
</dbReference>
<reference evidence="1 2" key="1">
    <citation type="submission" date="2014-07" db="EMBL/GenBank/DDBJ databases">
        <title>Methanogenic archaea and the global carbon cycle.</title>
        <authorList>
            <person name="Henriksen J.R."/>
            <person name="Luke J."/>
            <person name="Reinhart S."/>
            <person name="Benedict M.N."/>
            <person name="Youngblut N.D."/>
            <person name="Metcalf M.E."/>
            <person name="Whitaker R.J."/>
            <person name="Metcalf W.W."/>
        </authorList>
    </citation>
    <scope>NUCLEOTIDE SEQUENCE [LARGE SCALE GENOMIC DNA]</scope>
    <source>
        <strain evidence="1 2">C2J</strain>
    </source>
</reference>
<protein>
    <submittedName>
        <fullName evidence="1">Uncharacterized protein</fullName>
    </submittedName>
</protein>